<dbReference type="CDD" id="cd02440">
    <property type="entry name" value="AdoMet_MTases"/>
    <property type="match status" value="1"/>
</dbReference>
<dbReference type="GO" id="GO:0032259">
    <property type="term" value="P:methylation"/>
    <property type="evidence" value="ECO:0007669"/>
    <property type="project" value="UniProtKB-KW"/>
</dbReference>
<evidence type="ECO:0000313" key="2">
    <source>
        <dbReference type="EMBL" id="QNO51586.1"/>
    </source>
</evidence>
<organism evidence="2">
    <name type="scientific">Candidatus Methanophagaceae archaeon ANME-1 ERB6</name>
    <dbReference type="NCBI Taxonomy" id="2759912"/>
    <lineage>
        <taxon>Archaea</taxon>
        <taxon>Methanobacteriati</taxon>
        <taxon>Methanobacteriota</taxon>
        <taxon>Stenosarchaea group</taxon>
        <taxon>Methanomicrobia</taxon>
        <taxon>Candidatus Methanophagales</taxon>
        <taxon>Candidatus Methanophagaceae</taxon>
    </lineage>
</organism>
<keyword evidence="2" id="KW-0489">Methyltransferase</keyword>
<dbReference type="InterPro" id="IPR041698">
    <property type="entry name" value="Methyltransf_25"/>
</dbReference>
<keyword evidence="2" id="KW-0808">Transferase</keyword>
<dbReference type="PANTHER" id="PTHR42912:SF93">
    <property type="entry name" value="N6-ADENOSINE-METHYLTRANSFERASE TMT1A"/>
    <property type="match status" value="1"/>
</dbReference>
<proteinExistence type="predicted"/>
<dbReference type="PANTHER" id="PTHR42912">
    <property type="entry name" value="METHYLTRANSFERASE"/>
    <property type="match status" value="1"/>
</dbReference>
<dbReference type="InterPro" id="IPR050508">
    <property type="entry name" value="Methyltransf_Superfamily"/>
</dbReference>
<name>A0A7G9YUA2_9EURY</name>
<dbReference type="AlphaFoldDB" id="A0A7G9YUA2"/>
<dbReference type="InterPro" id="IPR029063">
    <property type="entry name" value="SAM-dependent_MTases_sf"/>
</dbReference>
<dbReference type="EMBL" id="MT631473">
    <property type="protein sequence ID" value="QNO51586.1"/>
    <property type="molecule type" value="Genomic_DNA"/>
</dbReference>
<accession>A0A7G9YUA2</accession>
<sequence>MKNKKRHSRSDPHMSNFSFRIISLMHDNPLLPIFRNPQRLLKAAGLKPGQKVLEVGCGPGFFTIPAAKIVGKEGFVYAVDVHPLAIERVKEKIEEERTKNVKPILANASDTGLPDRSIDLAFLFGLRYIAGGLGNVIAETQRILKPGGVLSFEKTRGSAKKLIEEAERGGFVYSGREGRIFLFTRGSDNEH</sequence>
<feature type="domain" description="Methyltransferase" evidence="1">
    <location>
        <begin position="52"/>
        <end position="148"/>
    </location>
</feature>
<dbReference type="Pfam" id="PF13649">
    <property type="entry name" value="Methyltransf_25"/>
    <property type="match status" value="1"/>
</dbReference>
<dbReference type="EC" id="2.1.1.163" evidence="2"/>
<dbReference type="SUPFAM" id="SSF53335">
    <property type="entry name" value="S-adenosyl-L-methionine-dependent methyltransferases"/>
    <property type="match status" value="1"/>
</dbReference>
<evidence type="ECO:0000259" key="1">
    <source>
        <dbReference type="Pfam" id="PF13649"/>
    </source>
</evidence>
<dbReference type="GO" id="GO:0043770">
    <property type="term" value="F:demethylmenaquinone methyltransferase activity"/>
    <property type="evidence" value="ECO:0007669"/>
    <property type="project" value="UniProtKB-EC"/>
</dbReference>
<dbReference type="Gene3D" id="3.40.50.150">
    <property type="entry name" value="Vaccinia Virus protein VP39"/>
    <property type="match status" value="1"/>
</dbReference>
<reference evidence="2" key="1">
    <citation type="submission" date="2020-06" db="EMBL/GenBank/DDBJ databases">
        <title>Unique genomic features of the anaerobic methanotrophic archaea.</title>
        <authorList>
            <person name="Chadwick G.L."/>
            <person name="Skennerton C.T."/>
            <person name="Laso-Perez R."/>
            <person name="Leu A.O."/>
            <person name="Speth D.R."/>
            <person name="Yu H."/>
            <person name="Morgan-Lang C."/>
            <person name="Hatzenpichler R."/>
            <person name="Goudeau D."/>
            <person name="Malmstrom R."/>
            <person name="Brazelton W.J."/>
            <person name="Woyke T."/>
            <person name="Hallam S.J."/>
            <person name="Tyson G.W."/>
            <person name="Wegener G."/>
            <person name="Boetius A."/>
            <person name="Orphan V."/>
        </authorList>
    </citation>
    <scope>NUCLEOTIDE SEQUENCE</scope>
</reference>
<gene>
    <name evidence="2" type="primary">COQ5_1</name>
    <name evidence="2" type="ORF">FJOHDBIG_00035</name>
</gene>
<protein>
    <submittedName>
        <fullName evidence="2">2-methoxy-6-polyprenyl-1,4-benzoquinol methylase, mitochondrial</fullName>
        <ecNumber evidence="2">2.1.1.163</ecNumber>
    </submittedName>
</protein>